<dbReference type="Gene3D" id="3.60.10.10">
    <property type="entry name" value="Endonuclease/exonuclease/phosphatase"/>
    <property type="match status" value="1"/>
</dbReference>
<dbReference type="InterPro" id="IPR005135">
    <property type="entry name" value="Endo/exonuclease/phosphatase"/>
</dbReference>
<sequence length="344" mass="39180">MRLATWNVRTMRTVLPETCGGSGCAQDLRKTSVIDTELTRLNITVSALQETRLPDTGSIKEAHYTFFWVGKGQHDNREHGVGFAVRNDLLSCIETPHGISERIMVLRLSSNCGFITLISAYAPTLVSTPEVKDRFYDQLTQAIKAVPSSDHLHIMGDFNARVGQDNIAWPDCLGNHGVGRLNENGQRLLEFCSNHQFCITNTYFRGKSTHKVSWRHPRSGHWHQLDLILTRKKYLRYVLHTRSYQSADCDTDHSLVVTKLAIIRKRIHSSKPPGRKRIDLAQTRISEKVESFKEQLCSEILSWDQSVSLQEEWERIKKSLSETAGKAFGYQKAKTENCFSFIEA</sequence>
<dbReference type="InterPro" id="IPR036691">
    <property type="entry name" value="Endo/exonu/phosph_ase_sf"/>
</dbReference>
<gene>
    <name evidence="2" type="ORF">BINO364_LOCUS13434</name>
</gene>
<accession>A0A8J9VQN2</accession>
<dbReference type="AlphaFoldDB" id="A0A8J9VQN2"/>
<feature type="domain" description="Endonuclease/exonuclease/phosphatase" evidence="1">
    <location>
        <begin position="4"/>
        <end position="232"/>
    </location>
</feature>
<dbReference type="Pfam" id="PF03372">
    <property type="entry name" value="Exo_endo_phos"/>
    <property type="match status" value="1"/>
</dbReference>
<dbReference type="SUPFAM" id="SSF56219">
    <property type="entry name" value="DNase I-like"/>
    <property type="match status" value="1"/>
</dbReference>
<feature type="non-terminal residue" evidence="2">
    <location>
        <position position="344"/>
    </location>
</feature>
<proteinExistence type="predicted"/>
<evidence type="ECO:0000313" key="2">
    <source>
        <dbReference type="EMBL" id="CAH0728188.1"/>
    </source>
</evidence>
<dbReference type="PANTHER" id="PTHR23227">
    <property type="entry name" value="BUCENTAUR RELATED"/>
    <property type="match status" value="1"/>
</dbReference>
<dbReference type="GO" id="GO:0003824">
    <property type="term" value="F:catalytic activity"/>
    <property type="evidence" value="ECO:0007669"/>
    <property type="project" value="InterPro"/>
</dbReference>
<dbReference type="InterPro" id="IPR027124">
    <property type="entry name" value="Swc5/CFDP1/2"/>
</dbReference>
<keyword evidence="3" id="KW-1185">Reference proteome</keyword>
<evidence type="ECO:0000259" key="1">
    <source>
        <dbReference type="Pfam" id="PF03372"/>
    </source>
</evidence>
<dbReference type="CDD" id="cd09076">
    <property type="entry name" value="L1-EN"/>
    <property type="match status" value="1"/>
</dbReference>
<name>A0A8J9VQN2_9NEOP</name>
<dbReference type="EMBL" id="OV170227">
    <property type="protein sequence ID" value="CAH0728188.1"/>
    <property type="molecule type" value="Genomic_DNA"/>
</dbReference>
<dbReference type="Proteomes" id="UP000838878">
    <property type="component" value="Chromosome 7"/>
</dbReference>
<dbReference type="OrthoDB" id="10062692at2759"/>
<organism evidence="2 3">
    <name type="scientific">Brenthis ino</name>
    <name type="common">lesser marbled fritillary</name>
    <dbReference type="NCBI Taxonomy" id="405034"/>
    <lineage>
        <taxon>Eukaryota</taxon>
        <taxon>Metazoa</taxon>
        <taxon>Ecdysozoa</taxon>
        <taxon>Arthropoda</taxon>
        <taxon>Hexapoda</taxon>
        <taxon>Insecta</taxon>
        <taxon>Pterygota</taxon>
        <taxon>Neoptera</taxon>
        <taxon>Endopterygota</taxon>
        <taxon>Lepidoptera</taxon>
        <taxon>Glossata</taxon>
        <taxon>Ditrysia</taxon>
        <taxon>Papilionoidea</taxon>
        <taxon>Nymphalidae</taxon>
        <taxon>Heliconiinae</taxon>
        <taxon>Argynnini</taxon>
        <taxon>Brenthis</taxon>
    </lineage>
</organism>
<evidence type="ECO:0000313" key="3">
    <source>
        <dbReference type="Proteomes" id="UP000838878"/>
    </source>
</evidence>
<protein>
    <recommendedName>
        <fullName evidence="1">Endonuclease/exonuclease/phosphatase domain-containing protein</fullName>
    </recommendedName>
</protein>
<dbReference type="PANTHER" id="PTHR23227:SF84">
    <property type="entry name" value="ENDONUCLEASE_EXONUCLEASE_PHOSPHATASE DOMAIN-CONTAINING PROTEIN"/>
    <property type="match status" value="1"/>
</dbReference>
<reference evidence="2" key="1">
    <citation type="submission" date="2021-12" db="EMBL/GenBank/DDBJ databases">
        <authorList>
            <person name="Martin H S."/>
        </authorList>
    </citation>
    <scope>NUCLEOTIDE SEQUENCE</scope>
</reference>